<dbReference type="Proteomes" id="UP000256727">
    <property type="component" value="Unassembled WGS sequence"/>
</dbReference>
<feature type="region of interest" description="Disordered" evidence="1">
    <location>
        <begin position="1"/>
        <end position="56"/>
    </location>
</feature>
<comment type="caution">
    <text evidence="2">The sequence shown here is derived from an EMBL/GenBank/DDBJ whole genome shotgun (WGS) entry which is preliminary data.</text>
</comment>
<dbReference type="EMBL" id="QREH01000001">
    <property type="protein sequence ID" value="REE03724.1"/>
    <property type="molecule type" value="Genomic_DNA"/>
</dbReference>
<dbReference type="AlphaFoldDB" id="A0A3D9LDH7"/>
<feature type="compositionally biased region" description="Low complexity" evidence="1">
    <location>
        <begin position="19"/>
        <end position="33"/>
    </location>
</feature>
<evidence type="ECO:0000313" key="3">
    <source>
        <dbReference type="Proteomes" id="UP000256727"/>
    </source>
</evidence>
<keyword evidence="3" id="KW-1185">Reference proteome</keyword>
<organism evidence="2 3">
    <name type="scientific">Citricoccus muralis</name>
    <dbReference type="NCBI Taxonomy" id="169134"/>
    <lineage>
        <taxon>Bacteria</taxon>
        <taxon>Bacillati</taxon>
        <taxon>Actinomycetota</taxon>
        <taxon>Actinomycetes</taxon>
        <taxon>Micrococcales</taxon>
        <taxon>Micrococcaceae</taxon>
        <taxon>Citricoccus</taxon>
    </lineage>
</organism>
<sequence>MTTTPAQFPDPEEEAEVLGQGTAAESAAGAADGETIGATGDAEASEHIDRLREQQS</sequence>
<evidence type="ECO:0000256" key="1">
    <source>
        <dbReference type="SAM" id="MobiDB-lite"/>
    </source>
</evidence>
<reference evidence="2 3" key="1">
    <citation type="submission" date="2018-07" db="EMBL/GenBank/DDBJ databases">
        <title>Sequencing the genomes of 1000 actinobacteria strains.</title>
        <authorList>
            <person name="Klenk H.-P."/>
        </authorList>
    </citation>
    <scope>NUCLEOTIDE SEQUENCE [LARGE SCALE GENOMIC DNA]</scope>
    <source>
        <strain evidence="2 3">DSM 14442</strain>
    </source>
</reference>
<gene>
    <name evidence="2" type="ORF">C8E99_1541</name>
</gene>
<feature type="compositionally biased region" description="Basic and acidic residues" evidence="1">
    <location>
        <begin position="44"/>
        <end position="56"/>
    </location>
</feature>
<protein>
    <submittedName>
        <fullName evidence="2">Uncharacterized protein</fullName>
    </submittedName>
</protein>
<accession>A0A3D9LDH7</accession>
<evidence type="ECO:0000313" key="2">
    <source>
        <dbReference type="EMBL" id="REE03724.1"/>
    </source>
</evidence>
<proteinExistence type="predicted"/>
<name>A0A3D9LDH7_9MICC</name>
<dbReference type="RefSeq" id="WP_170144553.1">
    <property type="nucleotide sequence ID" value="NZ_QREH01000001.1"/>
</dbReference>